<evidence type="ECO:0000256" key="3">
    <source>
        <dbReference type="ARBA" id="ARBA00005735"/>
    </source>
</evidence>
<evidence type="ECO:0000256" key="4">
    <source>
        <dbReference type="ARBA" id="ARBA00022676"/>
    </source>
</evidence>
<evidence type="ECO:0000256" key="7">
    <source>
        <dbReference type="ARBA" id="ARBA00022968"/>
    </source>
</evidence>
<comment type="cofactor">
    <cofactor evidence="12">
        <name>Mn(2+)</name>
        <dbReference type="ChEBI" id="CHEBI:29035"/>
    </cofactor>
</comment>
<keyword evidence="9" id="KW-0472">Membrane</keyword>
<dbReference type="SUPFAM" id="SSF53448">
    <property type="entry name" value="Nucleotide-diphospho-sugar transferases"/>
    <property type="match status" value="1"/>
</dbReference>
<dbReference type="PANTHER" id="PTHR19300:SF63">
    <property type="entry name" value="BETA-1,4-GALACTOSYLTRANSFERASE"/>
    <property type="match status" value="1"/>
</dbReference>
<sequence>MDGAGSIPQPATFSPHVTSDKDVIKGLKGVSTLETQSIHEPGQLKTPPKLYPHGKCLADVLPPVVRVGPLTINLIKAPSLKKVQMKNRYVTPGGYFSPRHCFGRYRTAVIIPHRNRESHLRTLLYYLHPFLQRQQLHYAIFVVHQVLEALIRRKEGSRLVPGRVRGSWEPSRDTFRYLCPIDLYWYRYRRFPIFFGYRPILSDTDTFKYRTVSLNTSTAGNATFNRAKLLNIGVREALRYDDWDCLILHDVDLVPENDHNLYICDEYYPKHLSSAMDKFQYSLPYWAYFGGVSALTPDQFMKMNGFPNTYWGWGGEDDDIAMRIRLSGMSMTRTPLSIGRYKMIPHDRDSGNEENSHRHNLLSNTRKTWRDDGMNSLHFQLLSREKIQLFTNITVDIGEAPVMPTEASRWRLF</sequence>
<dbReference type="InterPro" id="IPR003859">
    <property type="entry name" value="Galactosyl_T"/>
</dbReference>
<keyword evidence="10 12" id="KW-0325">Glycoprotein</keyword>
<evidence type="ECO:0000256" key="6">
    <source>
        <dbReference type="ARBA" id="ARBA00022692"/>
    </source>
</evidence>
<reference evidence="15" key="1">
    <citation type="submission" date="2023-07" db="EMBL/GenBank/DDBJ databases">
        <authorList>
            <person name="Stuckert A."/>
        </authorList>
    </citation>
    <scope>NUCLEOTIDE SEQUENCE</scope>
</reference>
<evidence type="ECO:0000256" key="5">
    <source>
        <dbReference type="ARBA" id="ARBA00022679"/>
    </source>
</evidence>
<keyword evidence="5 12" id="KW-0808">Transferase</keyword>
<keyword evidence="6" id="KW-0812">Transmembrane</keyword>
<dbReference type="InterPro" id="IPR029044">
    <property type="entry name" value="Nucleotide-diphossugar_trans"/>
</dbReference>
<comment type="similarity">
    <text evidence="3 12">Belongs to the glycosyltransferase 7 family.</text>
</comment>
<keyword evidence="4 12" id="KW-0328">Glycosyltransferase</keyword>
<evidence type="ECO:0000259" key="13">
    <source>
        <dbReference type="Pfam" id="PF02709"/>
    </source>
</evidence>
<proteinExistence type="inferred from homology"/>
<evidence type="ECO:0000256" key="9">
    <source>
        <dbReference type="ARBA" id="ARBA00023136"/>
    </source>
</evidence>
<dbReference type="Pfam" id="PF02709">
    <property type="entry name" value="Glyco_transf_7C"/>
    <property type="match status" value="1"/>
</dbReference>
<keyword evidence="12" id="KW-0333">Golgi apparatus</keyword>
<organism evidence="15 16">
    <name type="scientific">Ranitomeya imitator</name>
    <name type="common">mimic poison frog</name>
    <dbReference type="NCBI Taxonomy" id="111125"/>
    <lineage>
        <taxon>Eukaryota</taxon>
        <taxon>Metazoa</taxon>
        <taxon>Chordata</taxon>
        <taxon>Craniata</taxon>
        <taxon>Vertebrata</taxon>
        <taxon>Euteleostomi</taxon>
        <taxon>Amphibia</taxon>
        <taxon>Batrachia</taxon>
        <taxon>Anura</taxon>
        <taxon>Neobatrachia</taxon>
        <taxon>Hyloidea</taxon>
        <taxon>Dendrobatidae</taxon>
        <taxon>Dendrobatinae</taxon>
        <taxon>Ranitomeya</taxon>
    </lineage>
</organism>
<protein>
    <recommendedName>
        <fullName evidence="12">Beta-1,4-galactosyltransferase</fullName>
        <shortName evidence="12">Beta-1,4-GalTase</shortName>
        <ecNumber evidence="12">2.4.1.-</ecNumber>
    </recommendedName>
</protein>
<dbReference type="Proteomes" id="UP001176940">
    <property type="component" value="Unassembled WGS sequence"/>
</dbReference>
<accession>A0ABN9M0Z1</accession>
<comment type="function">
    <text evidence="12">Responsible for the synthesis of complex-type N-linked oligosaccharides in many glycoproteins as well as the carbohydrate moieties of glycolipids.</text>
</comment>
<evidence type="ECO:0000256" key="8">
    <source>
        <dbReference type="ARBA" id="ARBA00022989"/>
    </source>
</evidence>
<evidence type="ECO:0000256" key="10">
    <source>
        <dbReference type="ARBA" id="ARBA00023180"/>
    </source>
</evidence>
<gene>
    <name evidence="15" type="ORF">RIMI_LOCUS15359366</name>
</gene>
<keyword evidence="7 12" id="KW-0735">Signal-anchor</keyword>
<name>A0ABN9M0Z1_9NEOB</name>
<dbReference type="InterPro" id="IPR027995">
    <property type="entry name" value="Galactosyl_T_N"/>
</dbReference>
<keyword evidence="12" id="KW-0479">Metal-binding</keyword>
<dbReference type="Pfam" id="PF13733">
    <property type="entry name" value="Glyco_transf_7N"/>
    <property type="match status" value="2"/>
</dbReference>
<evidence type="ECO:0000256" key="12">
    <source>
        <dbReference type="RuleBase" id="RU368121"/>
    </source>
</evidence>
<feature type="domain" description="Galactosyltransferase C-terminal" evidence="13">
    <location>
        <begin position="270"/>
        <end position="347"/>
    </location>
</feature>
<dbReference type="InterPro" id="IPR027791">
    <property type="entry name" value="Galactosyl_T_C"/>
</dbReference>
<feature type="domain" description="Galactosyltransferase N-terminal" evidence="14">
    <location>
        <begin position="218"/>
        <end position="265"/>
    </location>
</feature>
<keyword evidence="11 12" id="KW-0464">Manganese</keyword>
<dbReference type="PRINTS" id="PR02050">
    <property type="entry name" value="B14GALTRFASE"/>
</dbReference>
<keyword evidence="16" id="KW-1185">Reference proteome</keyword>
<evidence type="ECO:0000259" key="14">
    <source>
        <dbReference type="Pfam" id="PF13733"/>
    </source>
</evidence>
<evidence type="ECO:0000313" key="16">
    <source>
        <dbReference type="Proteomes" id="UP001176940"/>
    </source>
</evidence>
<feature type="domain" description="Galactosyltransferase N-terminal" evidence="14">
    <location>
        <begin position="66"/>
        <end position="149"/>
    </location>
</feature>
<comment type="caution">
    <text evidence="15">The sequence shown here is derived from an EMBL/GenBank/DDBJ whole genome shotgun (WGS) entry which is preliminary data.</text>
</comment>
<dbReference type="Gene3D" id="3.90.550.10">
    <property type="entry name" value="Spore Coat Polysaccharide Biosynthesis Protein SpsA, Chain A"/>
    <property type="match status" value="1"/>
</dbReference>
<comment type="pathway">
    <text evidence="2 12">Protein modification; protein glycosylation.</text>
</comment>
<comment type="subcellular location">
    <subcellularLocation>
        <location evidence="1 12">Golgi apparatus membrane</location>
        <topology evidence="1 12">Single-pass type II membrane protein</topology>
    </subcellularLocation>
</comment>
<evidence type="ECO:0000256" key="11">
    <source>
        <dbReference type="ARBA" id="ARBA00023211"/>
    </source>
</evidence>
<evidence type="ECO:0000313" key="15">
    <source>
        <dbReference type="EMBL" id="CAJ0956083.1"/>
    </source>
</evidence>
<dbReference type="EC" id="2.4.1.-" evidence="12"/>
<evidence type="ECO:0000256" key="2">
    <source>
        <dbReference type="ARBA" id="ARBA00004922"/>
    </source>
</evidence>
<evidence type="ECO:0000256" key="1">
    <source>
        <dbReference type="ARBA" id="ARBA00004323"/>
    </source>
</evidence>
<dbReference type="CDD" id="cd00899">
    <property type="entry name" value="b4GalT"/>
    <property type="match status" value="1"/>
</dbReference>
<keyword evidence="8" id="KW-1133">Transmembrane helix</keyword>
<dbReference type="PANTHER" id="PTHR19300">
    <property type="entry name" value="BETA-1,4-GALACTOSYLTRANSFERASE"/>
    <property type="match status" value="1"/>
</dbReference>
<dbReference type="EMBL" id="CAUEEQ010041170">
    <property type="protein sequence ID" value="CAJ0956083.1"/>
    <property type="molecule type" value="Genomic_DNA"/>
</dbReference>